<name>A0ABV2JHC8_9STRE</name>
<evidence type="ECO:0000259" key="1">
    <source>
        <dbReference type="PROSITE" id="PS50943"/>
    </source>
</evidence>
<dbReference type="EMBL" id="JBEPLN010000047">
    <property type="protein sequence ID" value="MET3635150.1"/>
    <property type="molecule type" value="Genomic_DNA"/>
</dbReference>
<protein>
    <submittedName>
        <fullName evidence="2">Transcriptional regulator with XRE-family HTH domain</fullName>
    </submittedName>
</protein>
<evidence type="ECO:0000313" key="2">
    <source>
        <dbReference type="EMBL" id="MET3635150.1"/>
    </source>
</evidence>
<dbReference type="InterPro" id="IPR001387">
    <property type="entry name" value="Cro/C1-type_HTH"/>
</dbReference>
<reference evidence="2 3" key="1">
    <citation type="submission" date="2024-06" db="EMBL/GenBank/DDBJ databases">
        <title>Genomic Encyclopedia of Type Strains, Phase IV (KMG-IV): sequencing the most valuable type-strain genomes for metagenomic binning, comparative biology and taxonomic classification.</title>
        <authorList>
            <person name="Goeker M."/>
        </authorList>
    </citation>
    <scope>NUCLEOTIDE SEQUENCE [LARGE SCALE GENOMIC DNA]</scope>
    <source>
        <strain evidence="2 3">DSM 28302</strain>
    </source>
</reference>
<dbReference type="PROSITE" id="PS50943">
    <property type="entry name" value="HTH_CROC1"/>
    <property type="match status" value="1"/>
</dbReference>
<evidence type="ECO:0000313" key="3">
    <source>
        <dbReference type="Proteomes" id="UP001549037"/>
    </source>
</evidence>
<proteinExistence type="predicted"/>
<gene>
    <name evidence="2" type="ORF">ABID28_001812</name>
</gene>
<organism evidence="2 3">
    <name type="scientific">Streptococcus porcorum</name>
    <dbReference type="NCBI Taxonomy" id="701526"/>
    <lineage>
        <taxon>Bacteria</taxon>
        <taxon>Bacillati</taxon>
        <taxon>Bacillota</taxon>
        <taxon>Bacilli</taxon>
        <taxon>Lactobacillales</taxon>
        <taxon>Streptococcaceae</taxon>
        <taxon>Streptococcus</taxon>
    </lineage>
</organism>
<dbReference type="SUPFAM" id="SSF47413">
    <property type="entry name" value="lambda repressor-like DNA-binding domains"/>
    <property type="match status" value="1"/>
</dbReference>
<keyword evidence="3" id="KW-1185">Reference proteome</keyword>
<dbReference type="SMART" id="SM00530">
    <property type="entry name" value="HTH_XRE"/>
    <property type="match status" value="1"/>
</dbReference>
<dbReference type="Proteomes" id="UP001549037">
    <property type="component" value="Unassembled WGS sequence"/>
</dbReference>
<feature type="domain" description="HTH cro/C1-type" evidence="1">
    <location>
        <begin position="13"/>
        <end position="67"/>
    </location>
</feature>
<dbReference type="InterPro" id="IPR010982">
    <property type="entry name" value="Lambda_DNA-bd_dom_sf"/>
</dbReference>
<sequence>MNKDLQTYIAKRIRLNRKRQGISQEALSESAGLGTKAVQHIEGQKYDFKITTLEKVILALNMTYHDFFDFPSNDTEESLAELIDNIRSLPKEKQASIIQSFNDITKNMK</sequence>
<dbReference type="Pfam" id="PF01381">
    <property type="entry name" value="HTH_3"/>
    <property type="match status" value="1"/>
</dbReference>
<accession>A0ABV2JHC8</accession>
<dbReference type="Gene3D" id="1.10.260.40">
    <property type="entry name" value="lambda repressor-like DNA-binding domains"/>
    <property type="match status" value="1"/>
</dbReference>
<dbReference type="CDD" id="cd00093">
    <property type="entry name" value="HTH_XRE"/>
    <property type="match status" value="1"/>
</dbReference>
<comment type="caution">
    <text evidence="2">The sequence shown here is derived from an EMBL/GenBank/DDBJ whole genome shotgun (WGS) entry which is preliminary data.</text>
</comment>
<dbReference type="RefSeq" id="WP_354369853.1">
    <property type="nucleotide sequence ID" value="NZ_JBEPLN010000047.1"/>
</dbReference>